<dbReference type="Proteomes" id="UP000789375">
    <property type="component" value="Unassembled WGS sequence"/>
</dbReference>
<dbReference type="GO" id="GO:0043248">
    <property type="term" value="P:proteasome assembly"/>
    <property type="evidence" value="ECO:0007669"/>
    <property type="project" value="InterPro"/>
</dbReference>
<sequence>LLQLAKVLLPEFQILVEVFVKVLVALVELMKVLVKVLVEVLVEIFVKSLLNLSNMLSEVATPQFQIHTYSHLFQSQQIHFQLTLLKDSVFIWVGTEGNEILGDLAIIMPPLLRNKGSIGTTVLKNDVEEISKQFGQKLATKFNKQFFVSINLPPNTDEMMRSFAEKFVLDILKNFFS</sequence>
<comment type="caution">
    <text evidence="1">The sequence shown here is derived from an EMBL/GenBank/DDBJ whole genome shotgun (WGS) entry which is preliminary data.</text>
</comment>
<protein>
    <submittedName>
        <fullName evidence="1">12852_t:CDS:1</fullName>
    </submittedName>
</protein>
<accession>A0A9N8WGG2</accession>
<keyword evidence="2" id="KW-1185">Reference proteome</keyword>
<dbReference type="InterPro" id="IPR032157">
    <property type="entry name" value="PAC4"/>
</dbReference>
<gene>
    <name evidence="1" type="ORF">FMOSSE_LOCUS3101</name>
</gene>
<name>A0A9N8WGG2_FUNMO</name>
<dbReference type="AlphaFoldDB" id="A0A9N8WGG2"/>
<dbReference type="Pfam" id="PF16093">
    <property type="entry name" value="PAC4"/>
    <property type="match status" value="1"/>
</dbReference>
<reference evidence="1" key="1">
    <citation type="submission" date="2021-06" db="EMBL/GenBank/DDBJ databases">
        <authorList>
            <person name="Kallberg Y."/>
            <person name="Tangrot J."/>
            <person name="Rosling A."/>
        </authorList>
    </citation>
    <scope>NUCLEOTIDE SEQUENCE</scope>
    <source>
        <strain evidence="1">87-6 pot B 2015</strain>
    </source>
</reference>
<feature type="non-terminal residue" evidence="1">
    <location>
        <position position="177"/>
    </location>
</feature>
<dbReference type="PANTHER" id="PTHR33559:SF1">
    <property type="entry name" value="PROTEASOME ASSEMBLY CHAPERONE 4"/>
    <property type="match status" value="1"/>
</dbReference>
<dbReference type="PANTHER" id="PTHR33559">
    <property type="entry name" value="PROTEASOME ASSEMBLY CHAPERONE 4"/>
    <property type="match status" value="1"/>
</dbReference>
<proteinExistence type="predicted"/>
<evidence type="ECO:0000313" key="2">
    <source>
        <dbReference type="Proteomes" id="UP000789375"/>
    </source>
</evidence>
<dbReference type="EMBL" id="CAJVPP010000437">
    <property type="protein sequence ID" value="CAG8482504.1"/>
    <property type="molecule type" value="Genomic_DNA"/>
</dbReference>
<organism evidence="1 2">
    <name type="scientific">Funneliformis mosseae</name>
    <name type="common">Endomycorrhizal fungus</name>
    <name type="synonym">Glomus mosseae</name>
    <dbReference type="NCBI Taxonomy" id="27381"/>
    <lineage>
        <taxon>Eukaryota</taxon>
        <taxon>Fungi</taxon>
        <taxon>Fungi incertae sedis</taxon>
        <taxon>Mucoromycota</taxon>
        <taxon>Glomeromycotina</taxon>
        <taxon>Glomeromycetes</taxon>
        <taxon>Glomerales</taxon>
        <taxon>Glomeraceae</taxon>
        <taxon>Funneliformis</taxon>
    </lineage>
</organism>
<evidence type="ECO:0000313" key="1">
    <source>
        <dbReference type="EMBL" id="CAG8482504.1"/>
    </source>
</evidence>